<dbReference type="Proteomes" id="UP000596742">
    <property type="component" value="Unassembled WGS sequence"/>
</dbReference>
<evidence type="ECO:0000256" key="3">
    <source>
        <dbReference type="ARBA" id="ARBA00022448"/>
    </source>
</evidence>
<reference evidence="17" key="1">
    <citation type="submission" date="2018-11" db="EMBL/GenBank/DDBJ databases">
        <authorList>
            <person name="Alioto T."/>
            <person name="Alioto T."/>
        </authorList>
    </citation>
    <scope>NUCLEOTIDE SEQUENCE</scope>
</reference>
<comment type="domain">
    <text evidence="15">The selectivity filter, in which calcium ions are arranged in single file, is composed of two acidic rings separated by one helical turn along the central axis of the channel pore.</text>
</comment>
<evidence type="ECO:0000256" key="9">
    <source>
        <dbReference type="ARBA" id="ARBA00022989"/>
    </source>
</evidence>
<evidence type="ECO:0000256" key="7">
    <source>
        <dbReference type="ARBA" id="ARBA00022792"/>
    </source>
</evidence>
<evidence type="ECO:0000256" key="4">
    <source>
        <dbReference type="ARBA" id="ARBA00022568"/>
    </source>
</evidence>
<keyword evidence="13 15" id="KW-0407">Ion channel</keyword>
<feature type="domain" description="Calcium uniporter protein C-terminal" evidence="16">
    <location>
        <begin position="133"/>
        <end position="303"/>
    </location>
</feature>
<dbReference type="InterPro" id="IPR006769">
    <property type="entry name" value="MCU_C"/>
</dbReference>
<dbReference type="GO" id="GO:0005262">
    <property type="term" value="F:calcium channel activity"/>
    <property type="evidence" value="ECO:0007669"/>
    <property type="project" value="UniProtKB-UniRule"/>
</dbReference>
<keyword evidence="6 15" id="KW-0812">Transmembrane</keyword>
<accession>A0A8B6EVC3</accession>
<keyword evidence="8 15" id="KW-0106">Calcium</keyword>
<comment type="caution">
    <text evidence="17">The sequence shown here is derived from an EMBL/GenBank/DDBJ whole genome shotgun (WGS) entry which is preliminary data.</text>
</comment>
<dbReference type="PANTHER" id="PTHR13462:SF10">
    <property type="entry name" value="CALCIUM UNIPORTER PROTEIN, MITOCHONDRIAL"/>
    <property type="match status" value="1"/>
</dbReference>
<feature type="non-terminal residue" evidence="17">
    <location>
        <position position="1"/>
    </location>
</feature>
<keyword evidence="3 15" id="KW-0813">Transport</keyword>
<protein>
    <recommendedName>
        <fullName evidence="15">Calcium uniporter protein</fullName>
    </recommendedName>
</protein>
<comment type="function">
    <text evidence="15">Mitochondrial inner membrane calcium uniporter that mediates calcium uptake into mitochondria. Mitochondrial calcium homeostasis plays key roles in cellular physiology and regulates cell bioenergetics, cytoplasmic calcium signals and activation of cell death pathways.</text>
</comment>
<feature type="transmembrane region" description="Helical" evidence="15">
    <location>
        <begin position="249"/>
        <end position="267"/>
    </location>
</feature>
<evidence type="ECO:0000256" key="1">
    <source>
        <dbReference type="ARBA" id="ARBA00004448"/>
    </source>
</evidence>
<evidence type="ECO:0000256" key="15">
    <source>
        <dbReference type="RuleBase" id="RU367035"/>
    </source>
</evidence>
<evidence type="ECO:0000256" key="2">
    <source>
        <dbReference type="ARBA" id="ARBA00005653"/>
    </source>
</evidence>
<name>A0A8B6EVC3_MYTGA</name>
<evidence type="ECO:0000313" key="18">
    <source>
        <dbReference type="Proteomes" id="UP000596742"/>
    </source>
</evidence>
<keyword evidence="12 15" id="KW-0472">Membrane</keyword>
<evidence type="ECO:0000256" key="11">
    <source>
        <dbReference type="ARBA" id="ARBA00023128"/>
    </source>
</evidence>
<evidence type="ECO:0000256" key="6">
    <source>
        <dbReference type="ARBA" id="ARBA00022692"/>
    </source>
</evidence>
<proteinExistence type="inferred from homology"/>
<dbReference type="Pfam" id="PF04678">
    <property type="entry name" value="MCU"/>
    <property type="match status" value="1"/>
</dbReference>
<feature type="transmembrane region" description="Helical" evidence="15">
    <location>
        <begin position="217"/>
        <end position="237"/>
    </location>
</feature>
<evidence type="ECO:0000256" key="12">
    <source>
        <dbReference type="ARBA" id="ARBA00023136"/>
    </source>
</evidence>
<keyword evidence="9 15" id="KW-1133">Transmembrane helix</keyword>
<keyword evidence="10 15" id="KW-0406">Ion transport</keyword>
<sequence>VILILHVPRQDLINYLNKNERIMRRNPLRNNQWKGSRCVAGFNFVSRINEFIQLSSQILNELSVYGVKIKDRARQHGGSATDSIIKNLSFLLDDLVSSDDCNFLSFGGNPEEGKKISSPEKLDQVLNDQKYQSFINDQKYQVKFLMFLETMTNEDLATLSDVKTLIGQLYSQLNVDQHQFEQEKVLVQRLEELKLQVQPYEKVKVDIEGKALKRTTGLAWVGLGLMSLQFGVLARLTWWEYSWDIMEPVTYFITYGTSVAMFAYFVLTRQEYNYETLRDRQYLIGLHKNAKKSKMSVETYNKLKEEIAKVEYDIKRLRDPLQLRVPLREHYVE</sequence>
<dbReference type="GO" id="GO:0051560">
    <property type="term" value="P:mitochondrial calcium ion homeostasis"/>
    <property type="evidence" value="ECO:0007669"/>
    <property type="project" value="UniProtKB-UniRule"/>
</dbReference>
<dbReference type="GO" id="GO:1990246">
    <property type="term" value="C:uniplex complex"/>
    <property type="evidence" value="ECO:0007669"/>
    <property type="project" value="TreeGrafter"/>
</dbReference>
<comment type="subcellular location">
    <subcellularLocation>
        <location evidence="1 15">Mitochondrion inner membrane</location>
        <topology evidence="1 15">Multi-pass membrane protein</topology>
    </subcellularLocation>
</comment>
<comment type="catalytic activity">
    <reaction evidence="14">
        <text>Ca(2+)(in) = Ca(2+)(out)</text>
        <dbReference type="Rhea" id="RHEA:29671"/>
        <dbReference type="ChEBI" id="CHEBI:29108"/>
    </reaction>
</comment>
<keyword evidence="5 15" id="KW-0107">Calcium channel</keyword>
<gene>
    <name evidence="17" type="ORF">MGAL_10B070744</name>
</gene>
<keyword evidence="7 15" id="KW-0999">Mitochondrion inner membrane</keyword>
<evidence type="ECO:0000256" key="5">
    <source>
        <dbReference type="ARBA" id="ARBA00022673"/>
    </source>
</evidence>
<organism evidence="17 18">
    <name type="scientific">Mytilus galloprovincialis</name>
    <name type="common">Mediterranean mussel</name>
    <dbReference type="NCBI Taxonomy" id="29158"/>
    <lineage>
        <taxon>Eukaryota</taxon>
        <taxon>Metazoa</taxon>
        <taxon>Spiralia</taxon>
        <taxon>Lophotrochozoa</taxon>
        <taxon>Mollusca</taxon>
        <taxon>Bivalvia</taxon>
        <taxon>Autobranchia</taxon>
        <taxon>Pteriomorphia</taxon>
        <taxon>Mytilida</taxon>
        <taxon>Mytiloidea</taxon>
        <taxon>Mytilidae</taxon>
        <taxon>Mytilinae</taxon>
        <taxon>Mytilus</taxon>
    </lineage>
</organism>
<dbReference type="InterPro" id="IPR039055">
    <property type="entry name" value="MCU_fam"/>
</dbReference>
<keyword evidence="4 15" id="KW-0109">Calcium transport</keyword>
<comment type="similarity">
    <text evidence="2 15">Belongs to the MCU (TC 1.A.77) family.</text>
</comment>
<dbReference type="GO" id="GO:0036444">
    <property type="term" value="P:calcium import into the mitochondrion"/>
    <property type="evidence" value="ECO:0007669"/>
    <property type="project" value="TreeGrafter"/>
</dbReference>
<dbReference type="GO" id="GO:0015292">
    <property type="term" value="F:uniporter activity"/>
    <property type="evidence" value="ECO:0007669"/>
    <property type="project" value="UniProtKB-UniRule"/>
</dbReference>
<dbReference type="PANTHER" id="PTHR13462">
    <property type="entry name" value="CALCIUM UNIPORTER PROTEIN, MITOCHONDRIAL"/>
    <property type="match status" value="1"/>
</dbReference>
<evidence type="ECO:0000256" key="13">
    <source>
        <dbReference type="ARBA" id="ARBA00023303"/>
    </source>
</evidence>
<evidence type="ECO:0000256" key="10">
    <source>
        <dbReference type="ARBA" id="ARBA00023065"/>
    </source>
</evidence>
<evidence type="ECO:0000313" key="17">
    <source>
        <dbReference type="EMBL" id="VDI39172.1"/>
    </source>
</evidence>
<keyword evidence="11 15" id="KW-0496">Mitochondrion</keyword>
<evidence type="ECO:0000256" key="8">
    <source>
        <dbReference type="ARBA" id="ARBA00022837"/>
    </source>
</evidence>
<dbReference type="OrthoDB" id="278338at2759"/>
<dbReference type="EMBL" id="UYJE01005655">
    <property type="protein sequence ID" value="VDI39172.1"/>
    <property type="molecule type" value="Genomic_DNA"/>
</dbReference>
<keyword evidence="18" id="KW-1185">Reference proteome</keyword>
<evidence type="ECO:0000259" key="16">
    <source>
        <dbReference type="Pfam" id="PF04678"/>
    </source>
</evidence>
<dbReference type="AlphaFoldDB" id="A0A8B6EVC3"/>
<feature type="non-terminal residue" evidence="17">
    <location>
        <position position="333"/>
    </location>
</feature>
<evidence type="ECO:0000256" key="14">
    <source>
        <dbReference type="ARBA" id="ARBA00036634"/>
    </source>
</evidence>